<dbReference type="CDD" id="cd09019">
    <property type="entry name" value="galactose_mutarotase_like"/>
    <property type="match status" value="1"/>
</dbReference>
<feature type="binding site" evidence="10">
    <location>
        <begin position="74"/>
        <end position="75"/>
    </location>
    <ligand>
        <name>beta-D-galactose</name>
        <dbReference type="ChEBI" id="CHEBI:27667"/>
    </ligand>
</feature>
<dbReference type="InterPro" id="IPR011013">
    <property type="entry name" value="Gal_mutarotase_sf_dom"/>
</dbReference>
<dbReference type="Pfam" id="PF01263">
    <property type="entry name" value="Aldose_epim"/>
    <property type="match status" value="1"/>
</dbReference>
<dbReference type="STRING" id="320778.ABT57_16465"/>
<dbReference type="EC" id="5.1.3.3" evidence="4 8"/>
<dbReference type="UniPathway" id="UPA00242"/>
<comment type="catalytic activity">
    <reaction evidence="1 8">
        <text>alpha-D-glucose = beta-D-glucose</text>
        <dbReference type="Rhea" id="RHEA:10264"/>
        <dbReference type="ChEBI" id="CHEBI:15903"/>
        <dbReference type="ChEBI" id="CHEBI:17925"/>
        <dbReference type="EC" id="5.1.3.3"/>
    </reaction>
</comment>
<protein>
    <recommendedName>
        <fullName evidence="5 8">Aldose 1-epimerase</fullName>
        <ecNumber evidence="4 8">5.1.3.3</ecNumber>
    </recommendedName>
</protein>
<evidence type="ECO:0000256" key="10">
    <source>
        <dbReference type="PIRSR" id="PIRSR005096-3"/>
    </source>
</evidence>
<feature type="binding site" evidence="9">
    <location>
        <position position="243"/>
    </location>
    <ligand>
        <name>beta-D-galactose</name>
        <dbReference type="ChEBI" id="CHEBI:27667"/>
    </ligand>
</feature>
<evidence type="ECO:0000313" key="12">
    <source>
        <dbReference type="Proteomes" id="UP000035909"/>
    </source>
</evidence>
<dbReference type="GO" id="GO:0005737">
    <property type="term" value="C:cytoplasm"/>
    <property type="evidence" value="ECO:0007669"/>
    <property type="project" value="TreeGrafter"/>
</dbReference>
<evidence type="ECO:0000256" key="9">
    <source>
        <dbReference type="PIRSR" id="PIRSR005096-2"/>
    </source>
</evidence>
<dbReference type="PANTHER" id="PTHR10091">
    <property type="entry name" value="ALDOSE-1-EPIMERASE"/>
    <property type="match status" value="1"/>
</dbReference>
<dbReference type="NCBIfam" id="NF008277">
    <property type="entry name" value="PRK11055.1"/>
    <property type="match status" value="1"/>
</dbReference>
<keyword evidence="7 8" id="KW-0119">Carbohydrate metabolism</keyword>
<evidence type="ECO:0000256" key="1">
    <source>
        <dbReference type="ARBA" id="ARBA00001614"/>
    </source>
</evidence>
<feature type="binding site" evidence="10">
    <location>
        <begin position="171"/>
        <end position="173"/>
    </location>
    <ligand>
        <name>beta-D-galactose</name>
        <dbReference type="ChEBI" id="CHEBI:27667"/>
    </ligand>
</feature>
<keyword evidence="12" id="KW-1185">Reference proteome</keyword>
<dbReference type="InterPro" id="IPR014718">
    <property type="entry name" value="GH-type_carb-bd"/>
</dbReference>
<dbReference type="PATRIC" id="fig|320778.3.peg.3582"/>
<comment type="pathway">
    <text evidence="2 8">Carbohydrate metabolism; hexose metabolism.</text>
</comment>
<dbReference type="InterPro" id="IPR008183">
    <property type="entry name" value="Aldose_1/G6P_1-epimerase"/>
</dbReference>
<comment type="similarity">
    <text evidence="3 8">Belongs to the aldose epimerase family.</text>
</comment>
<comment type="caution">
    <text evidence="11">The sequence shown here is derived from an EMBL/GenBank/DDBJ whole genome shotgun (WGS) entry which is preliminary data.</text>
</comment>
<evidence type="ECO:0000256" key="5">
    <source>
        <dbReference type="ARBA" id="ARBA00014165"/>
    </source>
</evidence>
<evidence type="ECO:0000256" key="7">
    <source>
        <dbReference type="ARBA" id="ARBA00023277"/>
    </source>
</evidence>
<dbReference type="RefSeq" id="WP_047886407.1">
    <property type="nucleotide sequence ID" value="NZ_LDOU01000015.1"/>
</dbReference>
<dbReference type="InterPro" id="IPR015443">
    <property type="entry name" value="Aldose_1-epimerase"/>
</dbReference>
<dbReference type="InterPro" id="IPR018052">
    <property type="entry name" value="Ald1_epimerase_CS"/>
</dbReference>
<dbReference type="GO" id="GO:0030246">
    <property type="term" value="F:carbohydrate binding"/>
    <property type="evidence" value="ECO:0007669"/>
    <property type="project" value="InterPro"/>
</dbReference>
<dbReference type="AlphaFoldDB" id="A0A0J1K218"/>
<reference evidence="11 12" key="1">
    <citation type="submission" date="2015-05" db="EMBL/GenBank/DDBJ databases">
        <title>Photobacterium galathea sp. nov.</title>
        <authorList>
            <person name="Machado H."/>
            <person name="Gram L."/>
        </authorList>
    </citation>
    <scope>NUCLEOTIDE SEQUENCE [LARGE SCALE GENOMIC DNA]</scope>
    <source>
        <strain evidence="11 12">DSM 22954</strain>
    </source>
</reference>
<evidence type="ECO:0000256" key="8">
    <source>
        <dbReference type="PIRNR" id="PIRNR005096"/>
    </source>
</evidence>
<dbReference type="GO" id="GO:0006006">
    <property type="term" value="P:glucose metabolic process"/>
    <property type="evidence" value="ECO:0007669"/>
    <property type="project" value="TreeGrafter"/>
</dbReference>
<gene>
    <name evidence="11" type="primary">galM</name>
    <name evidence="11" type="ORF">ABT57_16465</name>
</gene>
<accession>A0A0J1K218</accession>
<keyword evidence="6 8" id="KW-0413">Isomerase</keyword>
<evidence type="ECO:0000313" key="11">
    <source>
        <dbReference type="EMBL" id="KLV08487.1"/>
    </source>
</evidence>
<dbReference type="PIRSF" id="PIRSF005096">
    <property type="entry name" value="GALM"/>
    <property type="match status" value="1"/>
</dbReference>
<dbReference type="SUPFAM" id="SSF74650">
    <property type="entry name" value="Galactose mutarotase-like"/>
    <property type="match status" value="1"/>
</dbReference>
<dbReference type="InterPro" id="IPR047215">
    <property type="entry name" value="Galactose_mutarotase-like"/>
</dbReference>
<dbReference type="Proteomes" id="UP000035909">
    <property type="component" value="Unassembled WGS sequence"/>
</dbReference>
<dbReference type="PANTHER" id="PTHR10091:SF0">
    <property type="entry name" value="GALACTOSE MUTAROTASE"/>
    <property type="match status" value="1"/>
</dbReference>
<evidence type="ECO:0000256" key="3">
    <source>
        <dbReference type="ARBA" id="ARBA00006206"/>
    </source>
</evidence>
<dbReference type="GO" id="GO:0004034">
    <property type="term" value="F:aldose 1-epimerase activity"/>
    <property type="evidence" value="ECO:0007669"/>
    <property type="project" value="UniProtKB-EC"/>
</dbReference>
<proteinExistence type="inferred from homology"/>
<dbReference type="Gene3D" id="2.70.98.10">
    <property type="match status" value="1"/>
</dbReference>
<dbReference type="OrthoDB" id="9779408at2"/>
<evidence type="ECO:0000256" key="4">
    <source>
        <dbReference type="ARBA" id="ARBA00013185"/>
    </source>
</evidence>
<dbReference type="PROSITE" id="PS00545">
    <property type="entry name" value="ALDOSE_1_EPIMERASE"/>
    <property type="match status" value="1"/>
</dbReference>
<dbReference type="GO" id="GO:0033499">
    <property type="term" value="P:galactose catabolic process via UDP-galactose, Leloir pathway"/>
    <property type="evidence" value="ECO:0007669"/>
    <property type="project" value="TreeGrafter"/>
</dbReference>
<organism evidence="11 12">
    <name type="scientific">Photobacterium ganghwense</name>
    <dbReference type="NCBI Taxonomy" id="320778"/>
    <lineage>
        <taxon>Bacteria</taxon>
        <taxon>Pseudomonadati</taxon>
        <taxon>Pseudomonadota</taxon>
        <taxon>Gammaproteobacteria</taxon>
        <taxon>Vibrionales</taxon>
        <taxon>Vibrionaceae</taxon>
        <taxon>Photobacterium</taxon>
    </lineage>
</organism>
<name>A0A0J1K218_9GAMM</name>
<dbReference type="EMBL" id="LDOU01000015">
    <property type="protein sequence ID" value="KLV08487.1"/>
    <property type="molecule type" value="Genomic_DNA"/>
</dbReference>
<evidence type="ECO:0000256" key="2">
    <source>
        <dbReference type="ARBA" id="ARBA00005028"/>
    </source>
</evidence>
<evidence type="ECO:0000256" key="6">
    <source>
        <dbReference type="ARBA" id="ARBA00023235"/>
    </source>
</evidence>
<sequence length="373" mass="40786">MTRSPAADGQPARVVHLTNPNGMTVSLMDIGATWLSCTLPVNGECREVLLRSPDMAAHLQQSAYFGAIVGRYANRIGGSQFRLNGVLFRISANEGGNSLHGGQFGFDKRRWDITGLSAQAVTFRLYSENGDQGYPGNLEVAVTYRLTDDNAVEISYQAEGDQDCPVNLTNHAYFNLAGAGSGAKSLDHELQLHASYYLPTRPDLIPTGAHLAVQGTSFDFTQRKTIGRDFLSEPDQVTAGGYDHAWLFDAARCDGQAVVATLISPDQRVTMQMATTKPAVQFYAGNFLAGTPGALPQNSAVVHDAAEEDFEDDIETDKEKMAVQHYEYQQHDGLALETQYLPDGPNHPEWGSCSGILLAGEPYQHRTVYRFIY</sequence>